<protein>
    <submittedName>
        <fullName evidence="6">AraC family transcriptional regulator</fullName>
    </submittedName>
</protein>
<feature type="region of interest" description="Disordered" evidence="4">
    <location>
        <begin position="1"/>
        <end position="53"/>
    </location>
</feature>
<evidence type="ECO:0000256" key="4">
    <source>
        <dbReference type="SAM" id="MobiDB-lite"/>
    </source>
</evidence>
<dbReference type="RefSeq" id="WP_085469556.1">
    <property type="nucleotide sequence ID" value="NZ_CP083974.1"/>
</dbReference>
<keyword evidence="2" id="KW-0238">DNA-binding</keyword>
<feature type="domain" description="HTH araC/xylS-type" evidence="5">
    <location>
        <begin position="202"/>
        <end position="299"/>
    </location>
</feature>
<keyword evidence="3" id="KW-0804">Transcription</keyword>
<accession>A0AA46WYH4</accession>
<dbReference type="InterPro" id="IPR018062">
    <property type="entry name" value="HTH_AraC-typ_CS"/>
</dbReference>
<proteinExistence type="predicted"/>
<dbReference type="PROSITE" id="PS01124">
    <property type="entry name" value="HTH_ARAC_FAMILY_2"/>
    <property type="match status" value="1"/>
</dbReference>
<dbReference type="InterPro" id="IPR009057">
    <property type="entry name" value="Homeodomain-like_sf"/>
</dbReference>
<evidence type="ECO:0000313" key="7">
    <source>
        <dbReference type="Proteomes" id="UP001162740"/>
    </source>
</evidence>
<dbReference type="EMBL" id="CP083974">
    <property type="protein sequence ID" value="UZF46723.1"/>
    <property type="molecule type" value="Genomic_DNA"/>
</dbReference>
<evidence type="ECO:0000256" key="2">
    <source>
        <dbReference type="ARBA" id="ARBA00023125"/>
    </source>
</evidence>
<name>A0AA46WYH4_RHORH</name>
<dbReference type="SMART" id="SM00342">
    <property type="entry name" value="HTH_ARAC"/>
    <property type="match status" value="1"/>
</dbReference>
<dbReference type="Gene3D" id="1.10.10.60">
    <property type="entry name" value="Homeodomain-like"/>
    <property type="match status" value="1"/>
</dbReference>
<dbReference type="Pfam" id="PF20240">
    <property type="entry name" value="DUF6597"/>
    <property type="match status" value="1"/>
</dbReference>
<dbReference type="InterPro" id="IPR046532">
    <property type="entry name" value="DUF6597"/>
</dbReference>
<dbReference type="PANTHER" id="PTHR46796">
    <property type="entry name" value="HTH-TYPE TRANSCRIPTIONAL ACTIVATOR RHAS-RELATED"/>
    <property type="match status" value="1"/>
</dbReference>
<organism evidence="6 7">
    <name type="scientific">Rhodococcus rhodochrous</name>
    <dbReference type="NCBI Taxonomy" id="1829"/>
    <lineage>
        <taxon>Bacteria</taxon>
        <taxon>Bacillati</taxon>
        <taxon>Actinomycetota</taxon>
        <taxon>Actinomycetes</taxon>
        <taxon>Mycobacteriales</taxon>
        <taxon>Nocardiaceae</taxon>
        <taxon>Rhodococcus</taxon>
    </lineage>
</organism>
<dbReference type="Proteomes" id="UP001162740">
    <property type="component" value="Chromosome"/>
</dbReference>
<dbReference type="InterPro" id="IPR018060">
    <property type="entry name" value="HTH_AraC"/>
</dbReference>
<dbReference type="GO" id="GO:0003700">
    <property type="term" value="F:DNA-binding transcription factor activity"/>
    <property type="evidence" value="ECO:0007669"/>
    <property type="project" value="InterPro"/>
</dbReference>
<dbReference type="AlphaFoldDB" id="A0AA46WYH4"/>
<dbReference type="GO" id="GO:0043565">
    <property type="term" value="F:sequence-specific DNA binding"/>
    <property type="evidence" value="ECO:0007669"/>
    <property type="project" value="InterPro"/>
</dbReference>
<keyword evidence="1" id="KW-0805">Transcription regulation</keyword>
<evidence type="ECO:0000256" key="3">
    <source>
        <dbReference type="ARBA" id="ARBA00023163"/>
    </source>
</evidence>
<sequence>MKPDGGDPGSHLFGGSDGTDRVGGRDDTERVGGRDDTERAHLKDPHDASHTIHRYPAAPDLTDLMQRYWIPVWSVPADREAPQRVLRYPVCQLVVAHDYARFYGVEHGLSTVTLTGEGWAVGSMLSPAAGALITGTSLAAFTDLTVDLTDVLGDAGARLITRVREAMSHGPDSPESHRAATEAFDDVLRAYLPIDEEGRLVNRVVAFVEEHSDVLRVEQVRAEFDLSERALQRLVQRRIGLTPKWLIQRRRLQEAAGRLREGPGSLSEVAAVLGYADQPHFVRDFARVVGMTPGAFAARYGGG</sequence>
<evidence type="ECO:0000259" key="5">
    <source>
        <dbReference type="PROSITE" id="PS01124"/>
    </source>
</evidence>
<dbReference type="InterPro" id="IPR050204">
    <property type="entry name" value="AraC_XylS_family_regulators"/>
</dbReference>
<dbReference type="SUPFAM" id="SSF46689">
    <property type="entry name" value="Homeodomain-like"/>
    <property type="match status" value="1"/>
</dbReference>
<dbReference type="Pfam" id="PF12833">
    <property type="entry name" value="HTH_18"/>
    <property type="match status" value="1"/>
</dbReference>
<feature type="compositionally biased region" description="Basic and acidic residues" evidence="4">
    <location>
        <begin position="18"/>
        <end position="50"/>
    </location>
</feature>
<evidence type="ECO:0000313" key="6">
    <source>
        <dbReference type="EMBL" id="UZF46723.1"/>
    </source>
</evidence>
<gene>
    <name evidence="6" type="ORF">KUM34_008660</name>
</gene>
<dbReference type="PROSITE" id="PS00041">
    <property type="entry name" value="HTH_ARAC_FAMILY_1"/>
    <property type="match status" value="1"/>
</dbReference>
<reference evidence="6 7" key="1">
    <citation type="journal article" date="2021" name="Front. Microbiol.">
        <title>Bacterial Transformation of Aromatic Monomers in Softwood Black Liquor.</title>
        <authorList>
            <person name="Navas L.E."/>
            <person name="Dexter G."/>
            <person name="Liu J."/>
            <person name="Levy-Booth D."/>
            <person name="Cho M."/>
            <person name="Jang S.K."/>
            <person name="Mansfield S.D."/>
            <person name="Renneckar S."/>
            <person name="Mohn W.W."/>
            <person name="Eltis L.D."/>
        </authorList>
    </citation>
    <scope>NUCLEOTIDE SEQUENCE [LARGE SCALE GENOMIC DNA]</scope>
    <source>
        <strain evidence="6 7">GD02</strain>
    </source>
</reference>
<evidence type="ECO:0000256" key="1">
    <source>
        <dbReference type="ARBA" id="ARBA00023015"/>
    </source>
</evidence>